<dbReference type="SMART" id="SM00829">
    <property type="entry name" value="PKS_ER"/>
    <property type="match status" value="1"/>
</dbReference>
<evidence type="ECO:0000256" key="27">
    <source>
        <dbReference type="ARBA" id="ARBA00023394"/>
    </source>
</evidence>
<dbReference type="Pfam" id="PF21149">
    <property type="entry name" value="FAS_pseudo-KR"/>
    <property type="match status" value="1"/>
</dbReference>
<dbReference type="InterPro" id="IPR016039">
    <property type="entry name" value="Thiolase-like"/>
</dbReference>
<evidence type="ECO:0000256" key="63">
    <source>
        <dbReference type="ARBA" id="ARBA00049533"/>
    </source>
</evidence>
<comment type="catalytic activity">
    <reaction evidence="23">
        <text>(3R)-hydroxyoctanoyl-[ACP] = (2E)-octenoyl-[ACP] + H2O</text>
        <dbReference type="Rhea" id="RHEA:41844"/>
        <dbReference type="Rhea" id="RHEA-COMP:9634"/>
        <dbReference type="Rhea" id="RHEA-COMP:9635"/>
        <dbReference type="ChEBI" id="CHEBI:15377"/>
        <dbReference type="ChEBI" id="CHEBI:78461"/>
        <dbReference type="ChEBI" id="CHEBI:78462"/>
    </reaction>
    <physiologicalReaction direction="left-to-right" evidence="23">
        <dbReference type="Rhea" id="RHEA:41845"/>
    </physiologicalReaction>
</comment>
<evidence type="ECO:0000256" key="61">
    <source>
        <dbReference type="ARBA" id="ARBA00049449"/>
    </source>
</evidence>
<evidence type="ECO:0000256" key="65">
    <source>
        <dbReference type="SAM" id="MobiDB-lite"/>
    </source>
</evidence>
<dbReference type="GO" id="GO:0004313">
    <property type="term" value="F:[acyl-carrier-protein] S-acetyltransferase activity"/>
    <property type="evidence" value="ECO:0007669"/>
    <property type="project" value="UniProtKB-EC"/>
</dbReference>
<evidence type="ECO:0000259" key="68">
    <source>
        <dbReference type="PROSITE" id="PS52019"/>
    </source>
</evidence>
<feature type="domain" description="Ketosynthase family 3 (KS3)" evidence="67">
    <location>
        <begin position="32"/>
        <end position="438"/>
    </location>
</feature>
<sequence length="2554" mass="278663">MGLEQPARALKEKKKRNTSIADCVGKRITMTDEDVVITGFSAYFPQADHLAEFKEKLYAGVDLVTDDETRWPRGLLGLPERLGKIRDLSQFDAQFFGVHPKQAHVMDPQLRLFLETSYEAIVDAGYDPATLRGRKIGVFIGSSESETDEAFNVDTDKIDGYALVGCCRAMFSNRISYSLDFNGPSFTVDTACSSTMTALNQAMLALRSGQCEAAIVGGSTLTLKPTTSLNFFRLGMLSPDGKCKAFDADGKGYVRSETVGVFFIQRATEARRIYAKLIHVKSNADGYKTEGITFPSGKVQEQLLREVYEEAKVDPCKVGYVEAHGTGTKVGDPQELSAISNVFCQPGRDKPLKIGSVKSNMGHSEGASGVCSMAKVILAMETGTIAGNLHFTEANPNIPSLHDGTIEVVHKATPFPGGLVGINSFGFGGANVHTILEANPAPHVDSIPREKPELPRLVLMAGRNKESLAHTLDRVEAEGPYPDSAYALLNKIGQPSLQQFPFRGFAVVPVDGSDKEAVKVAEQGPFEKRPLWFVFTGMGCQWNGMARQMMQFDIFARSIHKSHELLKQFGIDLIDLVTSDNADNQTMVSPFVSIAAIQVALIDLLRAVGVQPDGIVGHSVGEIGCAYADGGFTAEQTVLCAYWRGRCVELGNLPKGAMAAVGLTWEEAKKRCHDGVIPACHNAEDSVTVSGPADAVAKLVAELKAENVFAREVNSLNVAFHSKYMQSIGPSLQEALGKVVPQSKPRTERWISSSVPESRWHEPIAKRCSAEYHVNNLLSPVLFREALQHVPKDAIVVEIAPHCLLQAILRRALGSGASCLGLMKRDADNPTFFLSSLGKLHTLGVQLDLTPLYPPVPFPVPRGTPNISHLVSWDHSQQWTVVGWNDFSTSAQVSEEVVEVDLDANEDDAYLAGHQLDGRVLFPATGYMILAWKSLTKRSGKPYHQVPVVFEDVTLHRATILPKSGPVKFLVNIMRASGEFEVCEAGTVAASGRIRMAEPGEKLLDKEPPGTPAETVAYELETEDIYKELRLRGYEYYGGFQGILKADLHKPYGKLRWEDNWVTFIDTMLQFSILGNPMRTFNLPVRIQSCRVDPEVQAQLAEKVGDAGMDVVFDRYLNTCRAGGVHIRGLKASIAPRRAVQQTPFLEEYQFVPYSDDEAARNEREACVREYVEVCCGVARRILESCGKNKAQISDVMNGFREAPEQVLNRYLENPAENHGLLRVLAAIQKQANGSASSLVSTVQSALAAHKEDLEKDFLNTVLFEEDPLRHILDVVVENTSVKKIRVLELAGEGSDIFMAPWVSELLHLSNILLKTEYTVAHPSPDKLVPEQLPEGTRTVAWDPANASKNGLPEADLIVLRGVAGQASKSLETLADELSAQCKENGFVLFAQRTALTPAEMFLSTVGKVPLRVHASETVEAAFRARGFRLVGLKSNNVSTLLLLRKTSATPMDAAKQEVIKVKNAGFDWVESLKAKALEYESKPAGENIWLLAEDAAISGVVGLTNCLRQETGGSHVRCVFNASAKGSNKVADFSPSNPAYKDILERDLVMNIYRDGQWGSYRHLVTQSDGAPKTTTEYAFLNVQTRGDLSSLQWYESPLRYASPSSGVDGVLCSVYYAPLNFRDIMLATGKLPPDALPGNLAASDCVLGLEFSGRDPKGRRVMGAVSAQGMATAVAADPGFLWEVPEAWSLEEASTVPVAYSTAYYALLVRGNTRPGESILVHSGSGGVGQAAISIALSMGCTVFTTVGSKEKREFLKRRFPQLEDRHFANSRDLSFEEHILLETKGRGVDLVLNSLAEEKLQASVRCLATHGRFLEIGKFDLSKNSPLGMSVFLKNVTFHGILLDALFGDDPFVAADKRRVAELVREGIASGAVRPLDAIRFTRDQAEEAFRFMASGKHMGKVVLEVRPEETPRKTTPALPLTVEAVARTCFYEHKSYVIAGGLGGFGLELADWLVARGCRKLLLSARSGVRTGYQKLCLYRWQYAGAKVLVSKADASTEKGARQIIQEAATIGPVGGIFNLAMVLRDALLENQTPEAYETVCKPKVDGTQRLDEVSRKLCPELDHFVVFSSVSCGRGNAGQTNYGYANSVMERICERRVADGLPGVAIQWGAIGDVGVLRETMGADVVVGGTLPQRITSCMAVMDRFLSQSHPVVSSLVKADLSSKSDAKGKHDLVQSIAHILGVKDPSSLNPNISLGELGMDSLMGVEVKQTIERDYDLALSMQEIRQLTINRLREISGGAGGAPASDNAAAAPQDAEESADVSEVPRLTLVEKLVPEQVLVEMNGLKGASPVFIMHPIEGHVDGLSELASHLPVRAVGVQRTPDIPVRSIEEMASIYIQKLVEVQPKGPYHVMGYSFGATVAFEMAVQLQAAGASVASLTLLDGAPRYMAVHTVHHQSRFTDSKDEEESSLFCAFLMQYLDIDFLEVRSQMNQYPNWDAKQEAATDILLKAYPNVRPSRKDVATATRVFYEFLKAGANYEPHAKFHGDVVLVKASRPRKMARQLPADYGLSECCEGKVEVKVVDGLHENFIHGEGAKQCAAVIAQQVQH</sequence>
<dbReference type="PROSITE" id="PS00606">
    <property type="entry name" value="KS3_1"/>
    <property type="match status" value="1"/>
</dbReference>
<evidence type="ECO:0000256" key="57">
    <source>
        <dbReference type="ARBA" id="ARBA00049171"/>
    </source>
</evidence>
<dbReference type="CDD" id="cd05195">
    <property type="entry name" value="enoyl_red"/>
    <property type="match status" value="1"/>
</dbReference>
<dbReference type="Pfam" id="PF00975">
    <property type="entry name" value="Thioesterase"/>
    <property type="match status" value="1"/>
</dbReference>
<dbReference type="Pfam" id="PF00109">
    <property type="entry name" value="ketoacyl-synt"/>
    <property type="match status" value="1"/>
</dbReference>
<dbReference type="InterPro" id="IPR042104">
    <property type="entry name" value="PKS_dehydratase_sf"/>
</dbReference>
<evidence type="ECO:0000256" key="34">
    <source>
        <dbReference type="ARBA" id="ARBA00047300"/>
    </source>
</evidence>
<evidence type="ECO:0000256" key="42">
    <source>
        <dbReference type="ARBA" id="ARBA00047897"/>
    </source>
</evidence>
<evidence type="ECO:0000256" key="26">
    <source>
        <dbReference type="ARBA" id="ARBA00023388"/>
    </source>
</evidence>
<comment type="catalytic activity">
    <reaction evidence="26">
        <text>(3R)-hydroxydecanoyl-[ACP] = (2E)-decenoyl-[ACP] + H2O</text>
        <dbReference type="Rhea" id="RHEA:41860"/>
        <dbReference type="Rhea" id="RHEA-COMP:9638"/>
        <dbReference type="Rhea" id="RHEA-COMP:9639"/>
        <dbReference type="ChEBI" id="CHEBI:15377"/>
        <dbReference type="ChEBI" id="CHEBI:78466"/>
        <dbReference type="ChEBI" id="CHEBI:78467"/>
    </reaction>
    <physiologicalReaction direction="left-to-right" evidence="26">
        <dbReference type="Rhea" id="RHEA:41861"/>
    </physiologicalReaction>
</comment>
<comment type="catalytic activity">
    <reaction evidence="24">
        <text>(3R)-hydroxydodecanoyl-[ACP] = (2E)-dodecenoyl-[ACP] + H2O</text>
        <dbReference type="Rhea" id="RHEA:41876"/>
        <dbReference type="Rhea" id="RHEA-COMP:9642"/>
        <dbReference type="Rhea" id="RHEA-COMP:9643"/>
        <dbReference type="ChEBI" id="CHEBI:15377"/>
        <dbReference type="ChEBI" id="CHEBI:78470"/>
        <dbReference type="ChEBI" id="CHEBI:78472"/>
    </reaction>
    <physiologicalReaction direction="left-to-right" evidence="24">
        <dbReference type="Rhea" id="RHEA:41877"/>
    </physiologicalReaction>
</comment>
<evidence type="ECO:0000256" key="24">
    <source>
        <dbReference type="ARBA" id="ARBA00023351"/>
    </source>
</evidence>
<evidence type="ECO:0000259" key="66">
    <source>
        <dbReference type="PROSITE" id="PS50075"/>
    </source>
</evidence>
<comment type="catalytic activity">
    <reaction evidence="55">
        <text>(2E)-octadecenoyl-[ACP] + NADPH + H(+) = octadecanoyl-[ACP] + NADP(+)</text>
        <dbReference type="Rhea" id="RHEA:41928"/>
        <dbReference type="Rhea" id="RHEA-COMP:9655"/>
        <dbReference type="Rhea" id="RHEA-COMP:9656"/>
        <dbReference type="ChEBI" id="CHEBI:15378"/>
        <dbReference type="ChEBI" id="CHEBI:57783"/>
        <dbReference type="ChEBI" id="CHEBI:58349"/>
        <dbReference type="ChEBI" id="CHEBI:78489"/>
        <dbReference type="ChEBI" id="CHEBI:78495"/>
    </reaction>
    <physiologicalReaction direction="left-to-right" evidence="55">
        <dbReference type="Rhea" id="RHEA:41929"/>
    </physiologicalReaction>
</comment>
<evidence type="ECO:0000256" key="4">
    <source>
        <dbReference type="ARBA" id="ARBA00012873"/>
    </source>
</evidence>
<evidence type="ECO:0000256" key="35">
    <source>
        <dbReference type="ARBA" id="ARBA00047394"/>
    </source>
</evidence>
<dbReference type="InterPro" id="IPR057326">
    <property type="entry name" value="KR_dom"/>
</dbReference>
<dbReference type="Gene3D" id="3.40.50.150">
    <property type="entry name" value="Vaccinia Virus protein VP39"/>
    <property type="match status" value="1"/>
</dbReference>
<dbReference type="InterPro" id="IPR009081">
    <property type="entry name" value="PP-bd_ACP"/>
</dbReference>
<comment type="catalytic activity">
    <reaction evidence="50">
        <text>3-oxohexanoyl-[ACP] + NADPH + H(+) = (3R)-hydroxyhexanoyl-[ACP] + NADP(+)</text>
        <dbReference type="Rhea" id="RHEA:41824"/>
        <dbReference type="Rhea" id="RHEA-COMP:9629"/>
        <dbReference type="Rhea" id="RHEA-COMP:9630"/>
        <dbReference type="ChEBI" id="CHEBI:15378"/>
        <dbReference type="ChEBI" id="CHEBI:57783"/>
        <dbReference type="ChEBI" id="CHEBI:58349"/>
        <dbReference type="ChEBI" id="CHEBI:78456"/>
        <dbReference type="ChEBI" id="CHEBI:78457"/>
    </reaction>
    <physiologicalReaction direction="left-to-right" evidence="50">
        <dbReference type="Rhea" id="RHEA:41825"/>
    </physiologicalReaction>
</comment>
<dbReference type="Pfam" id="PF00550">
    <property type="entry name" value="PP-binding"/>
    <property type="match status" value="1"/>
</dbReference>
<dbReference type="PROSITE" id="PS52019">
    <property type="entry name" value="PKS_MFAS_DH"/>
    <property type="match status" value="1"/>
</dbReference>
<evidence type="ECO:0000256" key="21">
    <source>
        <dbReference type="ARBA" id="ARBA00023160"/>
    </source>
</evidence>
<evidence type="ECO:0000256" key="53">
    <source>
        <dbReference type="ARBA" id="ARBA00048704"/>
    </source>
</evidence>
<feature type="domain" description="Carrier" evidence="66">
    <location>
        <begin position="2169"/>
        <end position="2249"/>
    </location>
</feature>
<evidence type="ECO:0000256" key="44">
    <source>
        <dbReference type="ARBA" id="ARBA00047961"/>
    </source>
</evidence>
<dbReference type="SUPFAM" id="SSF50129">
    <property type="entry name" value="GroES-like"/>
    <property type="match status" value="1"/>
</dbReference>
<organism evidence="69 70">
    <name type="scientific">Amblyomma americanum</name>
    <name type="common">Lone star tick</name>
    <dbReference type="NCBI Taxonomy" id="6943"/>
    <lineage>
        <taxon>Eukaryota</taxon>
        <taxon>Metazoa</taxon>
        <taxon>Ecdysozoa</taxon>
        <taxon>Arthropoda</taxon>
        <taxon>Chelicerata</taxon>
        <taxon>Arachnida</taxon>
        <taxon>Acari</taxon>
        <taxon>Parasitiformes</taxon>
        <taxon>Ixodida</taxon>
        <taxon>Ixodoidea</taxon>
        <taxon>Ixodidae</taxon>
        <taxon>Amblyomminae</taxon>
        <taxon>Amblyomma</taxon>
    </lineage>
</organism>
<evidence type="ECO:0000256" key="29">
    <source>
        <dbReference type="ARBA" id="ARBA00023399"/>
    </source>
</evidence>
<dbReference type="InterPro" id="IPR014030">
    <property type="entry name" value="Ketoacyl_synth_N"/>
</dbReference>
<keyword evidence="18" id="KW-0560">Oxidoreductase</keyword>
<comment type="catalytic activity">
    <reaction evidence="40">
        <text>dodecanoyl-[ACP] + malonyl-[ACP] + H(+) = 3-oxotetradecanoyl-[ACP] + holo-[ACP] + CO2</text>
        <dbReference type="Rhea" id="RHEA:41884"/>
        <dbReference type="Rhea" id="RHEA-COMP:9623"/>
        <dbReference type="Rhea" id="RHEA-COMP:9644"/>
        <dbReference type="Rhea" id="RHEA-COMP:9645"/>
        <dbReference type="Rhea" id="RHEA-COMP:9685"/>
        <dbReference type="ChEBI" id="CHEBI:15378"/>
        <dbReference type="ChEBI" id="CHEBI:16526"/>
        <dbReference type="ChEBI" id="CHEBI:64479"/>
        <dbReference type="ChEBI" id="CHEBI:65264"/>
        <dbReference type="ChEBI" id="CHEBI:78449"/>
        <dbReference type="ChEBI" id="CHEBI:78473"/>
    </reaction>
    <physiologicalReaction direction="left-to-right" evidence="40">
        <dbReference type="Rhea" id="RHEA:41885"/>
    </physiologicalReaction>
</comment>
<comment type="catalytic activity">
    <reaction evidence="62">
        <text>(2E)-decenoyl-[ACP] + NADPH + H(+) = decanoyl-[ACP] + NADP(+)</text>
        <dbReference type="Rhea" id="RHEA:41864"/>
        <dbReference type="Rhea" id="RHEA-COMP:9639"/>
        <dbReference type="Rhea" id="RHEA-COMP:9640"/>
        <dbReference type="ChEBI" id="CHEBI:15378"/>
        <dbReference type="ChEBI" id="CHEBI:57783"/>
        <dbReference type="ChEBI" id="CHEBI:58349"/>
        <dbReference type="ChEBI" id="CHEBI:78467"/>
        <dbReference type="ChEBI" id="CHEBI:78468"/>
    </reaction>
    <physiologicalReaction direction="left-to-right" evidence="62">
        <dbReference type="Rhea" id="RHEA:41865"/>
    </physiologicalReaction>
</comment>
<keyword evidence="17" id="KW-0007">Acetylation</keyword>
<evidence type="ECO:0000256" key="5">
    <source>
        <dbReference type="ARBA" id="ARBA00012948"/>
    </source>
</evidence>
<comment type="catalytic activity">
    <reaction evidence="36">
        <text>a (3R)-hydroxyacyl-[ACP] + NADP(+) = a 3-oxoacyl-[ACP] + NADPH + H(+)</text>
        <dbReference type="Rhea" id="RHEA:17397"/>
        <dbReference type="Rhea" id="RHEA-COMP:9916"/>
        <dbReference type="Rhea" id="RHEA-COMP:9945"/>
        <dbReference type="ChEBI" id="CHEBI:15378"/>
        <dbReference type="ChEBI" id="CHEBI:57783"/>
        <dbReference type="ChEBI" id="CHEBI:58349"/>
        <dbReference type="ChEBI" id="CHEBI:78776"/>
        <dbReference type="ChEBI" id="CHEBI:78827"/>
        <dbReference type="EC" id="1.1.1.100"/>
    </reaction>
    <physiologicalReaction direction="right-to-left" evidence="36">
        <dbReference type="Rhea" id="RHEA:17399"/>
    </physiologicalReaction>
</comment>
<evidence type="ECO:0000256" key="2">
    <source>
        <dbReference type="ARBA" id="ARBA00012004"/>
    </source>
</evidence>
<comment type="catalytic activity">
    <reaction evidence="31">
        <text>(3R)-hydroxybutanoyl-[ACP] = (2E)-butenoyl-[ACP] + H2O</text>
        <dbReference type="Rhea" id="RHEA:41808"/>
        <dbReference type="Rhea" id="RHEA-COMP:9626"/>
        <dbReference type="Rhea" id="RHEA-COMP:9627"/>
        <dbReference type="ChEBI" id="CHEBI:15377"/>
        <dbReference type="ChEBI" id="CHEBI:78451"/>
        <dbReference type="ChEBI" id="CHEBI:78453"/>
    </reaction>
    <physiologicalReaction direction="left-to-right" evidence="31">
        <dbReference type="Rhea" id="RHEA:41809"/>
    </physiologicalReaction>
</comment>
<feature type="active site" description="Proton acceptor; for dehydratase activity" evidence="64">
    <location>
        <position position="914"/>
    </location>
</feature>
<comment type="catalytic activity">
    <reaction evidence="30">
        <text>(3R)-hydroxyhexadecanoyl-[ACP] = (2E)-hexadecenoyl-[ACP] + H2O</text>
        <dbReference type="Rhea" id="RHEA:41908"/>
        <dbReference type="Rhea" id="RHEA-COMP:9650"/>
        <dbReference type="Rhea" id="RHEA-COMP:9651"/>
        <dbReference type="ChEBI" id="CHEBI:15377"/>
        <dbReference type="ChEBI" id="CHEBI:78480"/>
        <dbReference type="ChEBI" id="CHEBI:78481"/>
    </reaction>
    <physiologicalReaction direction="left-to-right" evidence="30">
        <dbReference type="Rhea" id="RHEA:41909"/>
    </physiologicalReaction>
</comment>
<evidence type="ECO:0000256" key="33">
    <source>
        <dbReference type="ARBA" id="ARBA00044883"/>
    </source>
</evidence>
<comment type="catalytic activity">
    <reaction evidence="57">
        <text>(2E)-tetradecenoyl-[ACP] + NADPH + H(+) = tetradecanoyl-[ACP] + NADP(+)</text>
        <dbReference type="Rhea" id="RHEA:41896"/>
        <dbReference type="Rhea" id="RHEA-COMP:9647"/>
        <dbReference type="Rhea" id="RHEA-COMP:9648"/>
        <dbReference type="ChEBI" id="CHEBI:15378"/>
        <dbReference type="ChEBI" id="CHEBI:57783"/>
        <dbReference type="ChEBI" id="CHEBI:58349"/>
        <dbReference type="ChEBI" id="CHEBI:78475"/>
        <dbReference type="ChEBI" id="CHEBI:78477"/>
    </reaction>
    <physiologicalReaction direction="left-to-right" evidence="57">
        <dbReference type="Rhea" id="RHEA:41897"/>
    </physiologicalReaction>
</comment>
<evidence type="ECO:0000256" key="9">
    <source>
        <dbReference type="ARBA" id="ARBA00022516"/>
    </source>
</evidence>
<evidence type="ECO:0000256" key="39">
    <source>
        <dbReference type="ARBA" id="ARBA00047500"/>
    </source>
</evidence>
<evidence type="ECO:0000256" key="40">
    <source>
        <dbReference type="ARBA" id="ARBA00047578"/>
    </source>
</evidence>
<dbReference type="InterPro" id="IPR049391">
    <property type="entry name" value="FAS_pseudo-KR"/>
</dbReference>
<comment type="catalytic activity">
    <reaction evidence="54">
        <text>3-oxotetradecanoyl-[ACP] + NADPH + H(+) = (3R)-hydroxytetradecanoyl-[ACP] + NADP(+)</text>
        <dbReference type="Rhea" id="RHEA:41888"/>
        <dbReference type="Rhea" id="RHEA-COMP:9645"/>
        <dbReference type="Rhea" id="RHEA-COMP:9646"/>
        <dbReference type="ChEBI" id="CHEBI:15378"/>
        <dbReference type="ChEBI" id="CHEBI:57783"/>
        <dbReference type="ChEBI" id="CHEBI:58349"/>
        <dbReference type="ChEBI" id="CHEBI:78473"/>
        <dbReference type="ChEBI" id="CHEBI:78474"/>
    </reaction>
    <physiologicalReaction direction="left-to-right" evidence="54">
        <dbReference type="Rhea" id="RHEA:41889"/>
    </physiologicalReaction>
</comment>
<dbReference type="InterPro" id="IPR029063">
    <property type="entry name" value="SAM-dependent_MTases_sf"/>
</dbReference>
<dbReference type="InterPro" id="IPR036736">
    <property type="entry name" value="ACP-like_sf"/>
</dbReference>
<feature type="region of interest" description="N-terminal hotdog fold" evidence="64">
    <location>
        <begin position="879"/>
        <end position="1001"/>
    </location>
</feature>
<comment type="catalytic activity">
    <reaction evidence="37">
        <text>3-oxodecanoyl-[ACP] + NADPH + H(+) = (3R)-hydroxydecanoyl-[ACP] + NADP(+)</text>
        <dbReference type="Rhea" id="RHEA:41856"/>
        <dbReference type="Rhea" id="RHEA-COMP:9637"/>
        <dbReference type="Rhea" id="RHEA-COMP:9638"/>
        <dbReference type="ChEBI" id="CHEBI:15378"/>
        <dbReference type="ChEBI" id="CHEBI:57783"/>
        <dbReference type="ChEBI" id="CHEBI:58349"/>
        <dbReference type="ChEBI" id="CHEBI:78464"/>
        <dbReference type="ChEBI" id="CHEBI:78466"/>
    </reaction>
    <physiologicalReaction direction="left-to-right" evidence="37">
        <dbReference type="Rhea" id="RHEA:41857"/>
    </physiologicalReaction>
</comment>
<name>A0AAQ4EQU8_AMBAM</name>
<comment type="catalytic activity">
    <reaction evidence="25">
        <text>(3R)-hydroxyhexanoyl-[ACP] = (2E)-hexenoyl-[ACP] + H2O</text>
        <dbReference type="Rhea" id="RHEA:41828"/>
        <dbReference type="Rhea" id="RHEA-COMP:9630"/>
        <dbReference type="Rhea" id="RHEA-COMP:9631"/>
        <dbReference type="ChEBI" id="CHEBI:15377"/>
        <dbReference type="ChEBI" id="CHEBI:78457"/>
        <dbReference type="ChEBI" id="CHEBI:78458"/>
    </reaction>
    <physiologicalReaction direction="left-to-right" evidence="25">
        <dbReference type="Rhea" id="RHEA:41829"/>
    </physiologicalReaction>
</comment>
<keyword evidence="14" id="KW-0276">Fatty acid metabolism</keyword>
<dbReference type="GO" id="GO:0004315">
    <property type="term" value="F:3-oxoacyl-[acyl-carrier-protein] synthase activity"/>
    <property type="evidence" value="ECO:0007669"/>
    <property type="project" value="UniProtKB-EC"/>
</dbReference>
<dbReference type="SMART" id="SM00823">
    <property type="entry name" value="PKS_PP"/>
    <property type="match status" value="1"/>
</dbReference>
<feature type="region of interest" description="Disordered" evidence="65">
    <location>
        <begin position="2244"/>
        <end position="2268"/>
    </location>
</feature>
<evidence type="ECO:0000256" key="32">
    <source>
        <dbReference type="ARBA" id="ARBA00023442"/>
    </source>
</evidence>
<dbReference type="PROSITE" id="PS50075">
    <property type="entry name" value="CARRIER"/>
    <property type="match status" value="1"/>
</dbReference>
<dbReference type="CDD" id="cd00833">
    <property type="entry name" value="PKS"/>
    <property type="match status" value="1"/>
</dbReference>
<dbReference type="Gene3D" id="3.40.50.720">
    <property type="entry name" value="NAD(P)-binding Rossmann-like Domain"/>
    <property type="match status" value="1"/>
</dbReference>
<evidence type="ECO:0000256" key="23">
    <source>
        <dbReference type="ARBA" id="ARBA00023332"/>
    </source>
</evidence>
<keyword evidence="15" id="KW-0521">NADP</keyword>
<comment type="catalytic activity">
    <reaction evidence="49">
        <text>a fatty acyl-[ACP] + malonyl-[ACP] + H(+) = a 3-oxoacyl-[ACP] + holo-[ACP] + CO2</text>
        <dbReference type="Rhea" id="RHEA:22836"/>
        <dbReference type="Rhea" id="RHEA-COMP:9623"/>
        <dbReference type="Rhea" id="RHEA-COMP:9685"/>
        <dbReference type="Rhea" id="RHEA-COMP:9916"/>
        <dbReference type="Rhea" id="RHEA-COMP:14125"/>
        <dbReference type="ChEBI" id="CHEBI:15378"/>
        <dbReference type="ChEBI" id="CHEBI:16526"/>
        <dbReference type="ChEBI" id="CHEBI:64479"/>
        <dbReference type="ChEBI" id="CHEBI:78449"/>
        <dbReference type="ChEBI" id="CHEBI:78776"/>
        <dbReference type="ChEBI" id="CHEBI:138651"/>
        <dbReference type="EC" id="2.3.1.41"/>
    </reaction>
    <physiologicalReaction direction="left-to-right" evidence="49">
        <dbReference type="Rhea" id="RHEA:22837"/>
    </physiologicalReaction>
</comment>
<keyword evidence="19" id="KW-0520">NAD</keyword>
<gene>
    <name evidence="69" type="ORF">V5799_029604</name>
</gene>
<feature type="region of interest" description="C-terminal hotdog fold" evidence="64">
    <location>
        <begin position="1015"/>
        <end position="1141"/>
    </location>
</feature>
<evidence type="ECO:0000256" key="36">
    <source>
        <dbReference type="ARBA" id="ARBA00047400"/>
    </source>
</evidence>
<evidence type="ECO:0000256" key="59">
    <source>
        <dbReference type="ARBA" id="ARBA00049414"/>
    </source>
</evidence>
<dbReference type="InterPro" id="IPR014031">
    <property type="entry name" value="Ketoacyl_synth_C"/>
</dbReference>
<comment type="catalytic activity">
    <reaction evidence="38">
        <text>tetradecanoyl-[ACP] + malonyl-[ACP] + H(+) = 3-oxohexadecanoyl-[ACP] + holo-[ACP] + CO2</text>
        <dbReference type="Rhea" id="RHEA:41900"/>
        <dbReference type="Rhea" id="RHEA-COMP:9623"/>
        <dbReference type="Rhea" id="RHEA-COMP:9648"/>
        <dbReference type="Rhea" id="RHEA-COMP:9649"/>
        <dbReference type="Rhea" id="RHEA-COMP:9685"/>
        <dbReference type="ChEBI" id="CHEBI:15378"/>
        <dbReference type="ChEBI" id="CHEBI:16526"/>
        <dbReference type="ChEBI" id="CHEBI:64479"/>
        <dbReference type="ChEBI" id="CHEBI:78449"/>
        <dbReference type="ChEBI" id="CHEBI:78477"/>
        <dbReference type="ChEBI" id="CHEBI:78478"/>
    </reaction>
    <physiologicalReaction direction="left-to-right" evidence="38">
        <dbReference type="Rhea" id="RHEA:41901"/>
    </physiologicalReaction>
</comment>
<comment type="catalytic activity">
    <reaction evidence="44">
        <text>acetyl-[ACP] + malonyl-[ACP] + H(+) = 3-oxobutanoyl-[ACP] + holo-[ACP] + CO2</text>
        <dbReference type="Rhea" id="RHEA:41800"/>
        <dbReference type="Rhea" id="RHEA-COMP:9621"/>
        <dbReference type="Rhea" id="RHEA-COMP:9623"/>
        <dbReference type="Rhea" id="RHEA-COMP:9625"/>
        <dbReference type="Rhea" id="RHEA-COMP:9685"/>
        <dbReference type="ChEBI" id="CHEBI:15378"/>
        <dbReference type="ChEBI" id="CHEBI:16526"/>
        <dbReference type="ChEBI" id="CHEBI:64479"/>
        <dbReference type="ChEBI" id="CHEBI:78446"/>
        <dbReference type="ChEBI" id="CHEBI:78449"/>
        <dbReference type="ChEBI" id="CHEBI:78450"/>
    </reaction>
    <physiologicalReaction direction="left-to-right" evidence="44">
        <dbReference type="Rhea" id="RHEA:41801"/>
    </physiologicalReaction>
</comment>
<evidence type="ECO:0000256" key="20">
    <source>
        <dbReference type="ARBA" id="ARBA00023098"/>
    </source>
</evidence>
<evidence type="ECO:0000256" key="31">
    <source>
        <dbReference type="ARBA" id="ARBA00023402"/>
    </source>
</evidence>
<dbReference type="InterPro" id="IPR018201">
    <property type="entry name" value="Ketoacyl_synth_AS"/>
</dbReference>
<dbReference type="SUPFAM" id="SSF53901">
    <property type="entry name" value="Thiolase-like"/>
    <property type="match status" value="1"/>
</dbReference>
<keyword evidence="21" id="KW-0275">Fatty acid biosynthesis</keyword>
<evidence type="ECO:0000256" key="51">
    <source>
        <dbReference type="ARBA" id="ARBA00048650"/>
    </source>
</evidence>
<evidence type="ECO:0000256" key="25">
    <source>
        <dbReference type="ARBA" id="ARBA00023373"/>
    </source>
</evidence>
<dbReference type="Gene3D" id="3.90.180.10">
    <property type="entry name" value="Medium-chain alcohol dehydrogenases, catalytic domain"/>
    <property type="match status" value="1"/>
</dbReference>
<comment type="catalytic activity">
    <reaction evidence="28">
        <text>(3R)-hydroxytetradecanoyl-[ACP] = (2E)-tetradecenoyl-[ACP] + H2O</text>
        <dbReference type="Rhea" id="RHEA:41892"/>
        <dbReference type="Rhea" id="RHEA-COMP:9646"/>
        <dbReference type="Rhea" id="RHEA-COMP:9647"/>
        <dbReference type="ChEBI" id="CHEBI:15377"/>
        <dbReference type="ChEBI" id="CHEBI:78474"/>
        <dbReference type="ChEBI" id="CHEBI:78475"/>
    </reaction>
    <physiologicalReaction direction="left-to-right" evidence="28">
        <dbReference type="Rhea" id="RHEA:41893"/>
    </physiologicalReaction>
</comment>
<evidence type="ECO:0000256" key="3">
    <source>
        <dbReference type="ARBA" id="ARBA00012480"/>
    </source>
</evidence>
<comment type="catalytic activity">
    <reaction evidence="41">
        <text>(2E)-hexadecenoyl-[ACP] + NADPH + H(+) = hexadecanoyl-[ACP] + NADP(+)</text>
        <dbReference type="Rhea" id="RHEA:41912"/>
        <dbReference type="Rhea" id="RHEA-COMP:9651"/>
        <dbReference type="Rhea" id="RHEA-COMP:9652"/>
        <dbReference type="ChEBI" id="CHEBI:15378"/>
        <dbReference type="ChEBI" id="CHEBI:57783"/>
        <dbReference type="ChEBI" id="CHEBI:58349"/>
        <dbReference type="ChEBI" id="CHEBI:78481"/>
        <dbReference type="ChEBI" id="CHEBI:78483"/>
    </reaction>
    <physiologicalReaction direction="left-to-right" evidence="41">
        <dbReference type="Rhea" id="RHEA:41913"/>
    </physiologicalReaction>
</comment>
<dbReference type="InterPro" id="IPR050091">
    <property type="entry name" value="PKS_NRPS_Biosynth_Enz"/>
</dbReference>
<comment type="catalytic activity">
    <reaction evidence="58">
        <text>3-oxododecanoyl-[ACP] + NADPH + H(+) = (3R)-hydroxydodecanoyl-[ACP] + NADP(+)</text>
        <dbReference type="Rhea" id="RHEA:41872"/>
        <dbReference type="Rhea" id="RHEA-COMP:9641"/>
        <dbReference type="Rhea" id="RHEA-COMP:9642"/>
        <dbReference type="ChEBI" id="CHEBI:15378"/>
        <dbReference type="ChEBI" id="CHEBI:57783"/>
        <dbReference type="ChEBI" id="CHEBI:58349"/>
        <dbReference type="ChEBI" id="CHEBI:78469"/>
        <dbReference type="ChEBI" id="CHEBI:78470"/>
    </reaction>
    <physiologicalReaction direction="left-to-right" evidence="58">
        <dbReference type="Rhea" id="RHEA:41873"/>
    </physiologicalReaction>
</comment>
<dbReference type="Pfam" id="PF13602">
    <property type="entry name" value="ADH_zinc_N_2"/>
    <property type="match status" value="1"/>
</dbReference>
<evidence type="ECO:0000256" key="14">
    <source>
        <dbReference type="ARBA" id="ARBA00022832"/>
    </source>
</evidence>
<dbReference type="SUPFAM" id="SSF55048">
    <property type="entry name" value="Probable ACP-binding domain of malonyl-CoA ACP transacylase"/>
    <property type="match status" value="1"/>
</dbReference>
<dbReference type="SMART" id="SM00826">
    <property type="entry name" value="PKS_DH"/>
    <property type="match status" value="1"/>
</dbReference>
<dbReference type="SUPFAM" id="SSF52151">
    <property type="entry name" value="FabD/lysophospholipase-like"/>
    <property type="match status" value="1"/>
</dbReference>
<comment type="catalytic activity">
    <reaction evidence="43">
        <text>3-oxobutanoyl-[ACP] + NADPH + H(+) = (3R)-hydroxybutanoyl-[ACP] + NADP(+)</text>
        <dbReference type="Rhea" id="RHEA:41804"/>
        <dbReference type="Rhea" id="RHEA-COMP:9625"/>
        <dbReference type="Rhea" id="RHEA-COMP:9626"/>
        <dbReference type="ChEBI" id="CHEBI:15378"/>
        <dbReference type="ChEBI" id="CHEBI:57783"/>
        <dbReference type="ChEBI" id="CHEBI:58349"/>
        <dbReference type="ChEBI" id="CHEBI:78450"/>
        <dbReference type="ChEBI" id="CHEBI:78451"/>
    </reaction>
    <physiologicalReaction direction="left-to-right" evidence="43">
        <dbReference type="Rhea" id="RHEA:41805"/>
    </physiologicalReaction>
</comment>
<comment type="catalytic activity">
    <reaction evidence="53">
        <text>hexadecanoyl-[ACP] + H2O = hexadecanoate + holo-[ACP] + H(+)</text>
        <dbReference type="Rhea" id="RHEA:41932"/>
        <dbReference type="Rhea" id="RHEA-COMP:9652"/>
        <dbReference type="Rhea" id="RHEA-COMP:9685"/>
        <dbReference type="ChEBI" id="CHEBI:7896"/>
        <dbReference type="ChEBI" id="CHEBI:15377"/>
        <dbReference type="ChEBI" id="CHEBI:15378"/>
        <dbReference type="ChEBI" id="CHEBI:64479"/>
        <dbReference type="ChEBI" id="CHEBI:78483"/>
        <dbReference type="EC" id="3.1.2.14"/>
    </reaction>
    <physiologicalReaction direction="left-to-right" evidence="53">
        <dbReference type="Rhea" id="RHEA:41933"/>
    </physiologicalReaction>
</comment>
<dbReference type="PANTHER" id="PTHR43775">
    <property type="entry name" value="FATTY ACID SYNTHASE"/>
    <property type="match status" value="1"/>
</dbReference>
<keyword evidence="22" id="KW-0511">Multifunctional enzyme</keyword>
<evidence type="ECO:0000256" key="50">
    <source>
        <dbReference type="ARBA" id="ARBA00048571"/>
    </source>
</evidence>
<evidence type="ECO:0000256" key="56">
    <source>
        <dbReference type="ARBA" id="ARBA00049109"/>
    </source>
</evidence>
<evidence type="ECO:0000256" key="46">
    <source>
        <dbReference type="ARBA" id="ARBA00048281"/>
    </source>
</evidence>
<dbReference type="PANTHER" id="PTHR43775:SF7">
    <property type="entry name" value="FATTY ACID SYNTHASE"/>
    <property type="match status" value="1"/>
</dbReference>
<dbReference type="EC" id="2.3.1.85" evidence="4"/>
<evidence type="ECO:0000313" key="69">
    <source>
        <dbReference type="EMBL" id="KAK8777050.1"/>
    </source>
</evidence>
<dbReference type="FunFam" id="1.10.1200.10:FF:000013">
    <property type="entry name" value="Fatty acid synthase"/>
    <property type="match status" value="1"/>
</dbReference>
<keyword evidence="13" id="KW-0378">Hydrolase</keyword>
<accession>A0AAQ4EQU8</accession>
<dbReference type="SUPFAM" id="SSF53474">
    <property type="entry name" value="alpha/beta-Hydrolases"/>
    <property type="match status" value="1"/>
</dbReference>
<dbReference type="InterPro" id="IPR020843">
    <property type="entry name" value="ER"/>
</dbReference>
<dbReference type="EC" id="1.1.1.100" evidence="5"/>
<dbReference type="EC" id="1.3.1.39" evidence="2"/>
<comment type="catalytic activity">
    <reaction evidence="29">
        <text>(3R)-hydroxyoctadecanoyl-[ACP] = (2E)-octadecenoyl-[ACP] + H2O</text>
        <dbReference type="Rhea" id="RHEA:41924"/>
        <dbReference type="Rhea" id="RHEA-COMP:9654"/>
        <dbReference type="Rhea" id="RHEA-COMP:9655"/>
        <dbReference type="ChEBI" id="CHEBI:15377"/>
        <dbReference type="ChEBI" id="CHEBI:78488"/>
        <dbReference type="ChEBI" id="CHEBI:78489"/>
    </reaction>
    <physiologicalReaction direction="left-to-right" evidence="29">
        <dbReference type="Rhea" id="RHEA:41925"/>
    </physiologicalReaction>
</comment>
<dbReference type="CDD" id="cd08954">
    <property type="entry name" value="KR_1_FAS_SDR_x"/>
    <property type="match status" value="1"/>
</dbReference>
<evidence type="ECO:0000256" key="58">
    <source>
        <dbReference type="ARBA" id="ARBA00049263"/>
    </source>
</evidence>
<dbReference type="GO" id="GO:0141148">
    <property type="term" value="F:enoyl-[acyl-carrier-protein] reductase (NADPH) activity"/>
    <property type="evidence" value="ECO:0007669"/>
    <property type="project" value="UniProtKB-EC"/>
</dbReference>
<evidence type="ECO:0000256" key="22">
    <source>
        <dbReference type="ARBA" id="ARBA00023268"/>
    </source>
</evidence>
<dbReference type="InterPro" id="IPR029058">
    <property type="entry name" value="AB_hydrolase_fold"/>
</dbReference>
<comment type="function">
    <text evidence="32">Fatty acid synthetase is a multifunctional enzyme that catalyzes the de novo biosynthesis of long-chain saturated fatty acids starting from acetyl-CoA and malonyl-CoA in the presence of NADPH. This multifunctional protein contains 7 catalytic activities and a site for the binding of the prosthetic group 4'-phosphopantetheine of the acyl carrier protein ([ACP]) domain.</text>
</comment>
<evidence type="ECO:0000256" key="15">
    <source>
        <dbReference type="ARBA" id="ARBA00022857"/>
    </source>
</evidence>
<dbReference type="EC" id="2.3.1.41" evidence="6"/>
<dbReference type="FunFam" id="3.90.180.10:FF:000015">
    <property type="entry name" value="Fatty acid synthase"/>
    <property type="match status" value="1"/>
</dbReference>
<evidence type="ECO:0000256" key="62">
    <source>
        <dbReference type="ARBA" id="ARBA00049521"/>
    </source>
</evidence>
<dbReference type="Gene3D" id="3.40.47.10">
    <property type="match status" value="1"/>
</dbReference>
<dbReference type="GO" id="GO:0016297">
    <property type="term" value="F:fatty acyl-[ACP] hydrolase activity"/>
    <property type="evidence" value="ECO:0007669"/>
    <property type="project" value="UniProtKB-EC"/>
</dbReference>
<comment type="catalytic activity">
    <reaction evidence="42">
        <text>(2E)-hexenoyl-[ACP] + NADPH + H(+) = hexanoyl-[ACP] + NADP(+)</text>
        <dbReference type="Rhea" id="RHEA:41832"/>
        <dbReference type="Rhea" id="RHEA-COMP:9631"/>
        <dbReference type="Rhea" id="RHEA-COMP:9632"/>
        <dbReference type="ChEBI" id="CHEBI:15378"/>
        <dbReference type="ChEBI" id="CHEBI:57783"/>
        <dbReference type="ChEBI" id="CHEBI:58349"/>
        <dbReference type="ChEBI" id="CHEBI:78458"/>
        <dbReference type="ChEBI" id="CHEBI:78459"/>
    </reaction>
    <physiologicalReaction direction="left-to-right" evidence="42">
        <dbReference type="Rhea" id="RHEA:41833"/>
    </physiologicalReaction>
</comment>
<dbReference type="InterPro" id="IPR001227">
    <property type="entry name" value="Ac_transferase_dom_sf"/>
</dbReference>
<evidence type="ECO:0000256" key="48">
    <source>
        <dbReference type="ARBA" id="ARBA00048420"/>
    </source>
</evidence>
<comment type="catalytic activity">
    <reaction evidence="52">
        <text>holo-[ACP] + acetyl-CoA = acetyl-[ACP] + CoA</text>
        <dbReference type="Rhea" id="RHEA:41788"/>
        <dbReference type="Rhea" id="RHEA-COMP:9621"/>
        <dbReference type="Rhea" id="RHEA-COMP:9685"/>
        <dbReference type="ChEBI" id="CHEBI:57287"/>
        <dbReference type="ChEBI" id="CHEBI:57288"/>
        <dbReference type="ChEBI" id="CHEBI:64479"/>
        <dbReference type="ChEBI" id="CHEBI:78446"/>
        <dbReference type="EC" id="2.3.1.38"/>
    </reaction>
    <physiologicalReaction direction="left-to-right" evidence="52">
        <dbReference type="Rhea" id="RHEA:41789"/>
    </physiologicalReaction>
</comment>
<dbReference type="EC" id="3.1.2.14" evidence="3"/>
<evidence type="ECO:0000256" key="43">
    <source>
        <dbReference type="ARBA" id="ARBA00047953"/>
    </source>
</evidence>
<comment type="pathway">
    <text evidence="1">Lipid metabolism.</text>
</comment>
<dbReference type="GO" id="GO:0004316">
    <property type="term" value="F:3-oxoacyl-[acyl-carrier-protein] reductase (NADPH) activity"/>
    <property type="evidence" value="ECO:0007669"/>
    <property type="project" value="UniProtKB-EC"/>
</dbReference>
<dbReference type="InterPro" id="IPR036291">
    <property type="entry name" value="NAD(P)-bd_dom_sf"/>
</dbReference>
<comment type="catalytic activity">
    <reaction evidence="48">
        <text>(2E)-octenoyl-[ACP] + NADPH + H(+) = octanoyl-[ACP] + NADP(+)</text>
        <dbReference type="Rhea" id="RHEA:41848"/>
        <dbReference type="Rhea" id="RHEA-COMP:9635"/>
        <dbReference type="Rhea" id="RHEA-COMP:9636"/>
        <dbReference type="ChEBI" id="CHEBI:15378"/>
        <dbReference type="ChEBI" id="CHEBI:57783"/>
        <dbReference type="ChEBI" id="CHEBI:58349"/>
        <dbReference type="ChEBI" id="CHEBI:78462"/>
        <dbReference type="ChEBI" id="CHEBI:78463"/>
    </reaction>
    <physiologicalReaction direction="left-to-right" evidence="48">
        <dbReference type="Rhea" id="RHEA:41849"/>
    </physiologicalReaction>
</comment>
<keyword evidence="12" id="KW-0702">S-nitrosylation</keyword>
<evidence type="ECO:0000256" key="38">
    <source>
        <dbReference type="ARBA" id="ARBA00047451"/>
    </source>
</evidence>
<evidence type="ECO:0000256" key="19">
    <source>
        <dbReference type="ARBA" id="ARBA00023027"/>
    </source>
</evidence>
<evidence type="ECO:0000256" key="45">
    <source>
        <dbReference type="ARBA" id="ARBA00048051"/>
    </source>
</evidence>
<dbReference type="SMART" id="SM00825">
    <property type="entry name" value="PKS_KS"/>
    <property type="match status" value="1"/>
</dbReference>
<comment type="catalytic activity">
    <reaction evidence="45">
        <text>hexadecanoyl-[ACP] + malonyl-[ACP] + H(+) = 3-oxooctadecanoyl-[ACP] + holo-[ACP] + CO2</text>
        <dbReference type="Rhea" id="RHEA:41916"/>
        <dbReference type="Rhea" id="RHEA-COMP:9623"/>
        <dbReference type="Rhea" id="RHEA-COMP:9652"/>
        <dbReference type="Rhea" id="RHEA-COMP:9653"/>
        <dbReference type="Rhea" id="RHEA-COMP:9685"/>
        <dbReference type="ChEBI" id="CHEBI:15378"/>
        <dbReference type="ChEBI" id="CHEBI:16526"/>
        <dbReference type="ChEBI" id="CHEBI:64479"/>
        <dbReference type="ChEBI" id="CHEBI:78449"/>
        <dbReference type="ChEBI" id="CHEBI:78483"/>
        <dbReference type="ChEBI" id="CHEBI:78487"/>
    </reaction>
    <physiologicalReaction direction="left-to-right" evidence="45">
        <dbReference type="Rhea" id="RHEA:41917"/>
    </physiologicalReaction>
</comment>
<comment type="caution">
    <text evidence="69">The sequence shown here is derived from an EMBL/GenBank/DDBJ whole genome shotgun (WGS) entry which is preliminary data.</text>
</comment>
<dbReference type="Pfam" id="PF02801">
    <property type="entry name" value="Ketoacyl-synt_C"/>
    <property type="match status" value="1"/>
</dbReference>
<keyword evidence="8" id="KW-0596">Phosphopantetheine</keyword>
<dbReference type="PROSITE" id="PS52004">
    <property type="entry name" value="KS3_2"/>
    <property type="match status" value="1"/>
</dbReference>
<evidence type="ECO:0000259" key="67">
    <source>
        <dbReference type="PROSITE" id="PS52004"/>
    </source>
</evidence>
<dbReference type="InterPro" id="IPR016035">
    <property type="entry name" value="Acyl_Trfase/lysoPLipase"/>
</dbReference>
<dbReference type="SUPFAM" id="SSF51735">
    <property type="entry name" value="NAD(P)-binding Rossmann-fold domains"/>
    <property type="match status" value="2"/>
</dbReference>
<keyword evidence="20" id="KW-0443">Lipid metabolism</keyword>
<dbReference type="EMBL" id="JARKHS020012265">
    <property type="protein sequence ID" value="KAK8777050.1"/>
    <property type="molecule type" value="Genomic_DNA"/>
</dbReference>
<evidence type="ECO:0000256" key="52">
    <source>
        <dbReference type="ARBA" id="ARBA00048691"/>
    </source>
</evidence>
<evidence type="ECO:0000256" key="41">
    <source>
        <dbReference type="ARBA" id="ARBA00047810"/>
    </source>
</evidence>
<dbReference type="GO" id="GO:0031177">
    <property type="term" value="F:phosphopantetheine binding"/>
    <property type="evidence" value="ECO:0007669"/>
    <property type="project" value="InterPro"/>
</dbReference>
<dbReference type="InterPro" id="IPR014043">
    <property type="entry name" value="Acyl_transferase_dom"/>
</dbReference>
<feature type="domain" description="PKS/mFAS DH" evidence="68">
    <location>
        <begin position="879"/>
        <end position="1141"/>
    </location>
</feature>
<evidence type="ECO:0000256" key="7">
    <source>
        <dbReference type="ARBA" id="ARBA00018769"/>
    </source>
</evidence>
<dbReference type="InterPro" id="IPR020806">
    <property type="entry name" value="PKS_PP-bd"/>
</dbReference>
<evidence type="ECO:0000256" key="54">
    <source>
        <dbReference type="ARBA" id="ARBA00048935"/>
    </source>
</evidence>
<dbReference type="FunFam" id="3.40.50.720:FF:000209">
    <property type="entry name" value="Polyketide synthase Pks12"/>
    <property type="match status" value="1"/>
</dbReference>
<comment type="catalytic activity">
    <reaction evidence="59">
        <text>3-oxohexadecanoyl-[ACP] + NADPH + H(+) = (3R)-hydroxyhexadecanoyl-[ACP] + NADP(+)</text>
        <dbReference type="Rhea" id="RHEA:41904"/>
        <dbReference type="Rhea" id="RHEA-COMP:9649"/>
        <dbReference type="Rhea" id="RHEA-COMP:9650"/>
        <dbReference type="ChEBI" id="CHEBI:15378"/>
        <dbReference type="ChEBI" id="CHEBI:57783"/>
        <dbReference type="ChEBI" id="CHEBI:58349"/>
        <dbReference type="ChEBI" id="CHEBI:78478"/>
        <dbReference type="ChEBI" id="CHEBI:78480"/>
    </reaction>
    <physiologicalReaction direction="left-to-right" evidence="59">
        <dbReference type="Rhea" id="RHEA:41905"/>
    </physiologicalReaction>
</comment>
<dbReference type="Gene3D" id="3.40.50.1820">
    <property type="entry name" value="alpha/beta hydrolase"/>
    <property type="match status" value="2"/>
</dbReference>
<dbReference type="InterPro" id="IPR049900">
    <property type="entry name" value="PKS_mFAS_DH"/>
</dbReference>
<dbReference type="Gene3D" id="1.10.1200.10">
    <property type="entry name" value="ACP-like"/>
    <property type="match status" value="1"/>
</dbReference>
<evidence type="ECO:0000256" key="10">
    <source>
        <dbReference type="ARBA" id="ARBA00022553"/>
    </source>
</evidence>
<dbReference type="InterPro" id="IPR011032">
    <property type="entry name" value="GroES-like_sf"/>
</dbReference>
<comment type="catalytic activity">
    <reaction evidence="27">
        <text>a (3R)-hydroxyacyl-[ACP] = a (2E)-enoyl-[ACP] + H2O</text>
        <dbReference type="Rhea" id="RHEA:13097"/>
        <dbReference type="Rhea" id="RHEA-COMP:9925"/>
        <dbReference type="Rhea" id="RHEA-COMP:9945"/>
        <dbReference type="ChEBI" id="CHEBI:15377"/>
        <dbReference type="ChEBI" id="CHEBI:78784"/>
        <dbReference type="ChEBI" id="CHEBI:78827"/>
        <dbReference type="EC" id="4.2.1.59"/>
    </reaction>
    <physiologicalReaction direction="left-to-right" evidence="27">
        <dbReference type="Rhea" id="RHEA:13098"/>
    </physiologicalReaction>
</comment>
<evidence type="ECO:0000256" key="47">
    <source>
        <dbReference type="ARBA" id="ARBA00048289"/>
    </source>
</evidence>
<reference evidence="69 70" key="1">
    <citation type="journal article" date="2023" name="Arcadia Sci">
        <title>De novo assembly of a long-read Amblyomma americanum tick genome.</title>
        <authorList>
            <person name="Chou S."/>
            <person name="Poskanzer K.E."/>
            <person name="Rollins M."/>
            <person name="Thuy-Boun P.S."/>
        </authorList>
    </citation>
    <scope>NUCLEOTIDE SEQUENCE [LARGE SCALE GENOMIC DNA]</scope>
    <source>
        <strain evidence="69">F_SG_1</strain>
        <tissue evidence="69">Salivary glands</tissue>
    </source>
</reference>
<dbReference type="InterPro" id="IPR013968">
    <property type="entry name" value="PKS_KR"/>
</dbReference>
<comment type="catalytic activity">
    <reaction evidence="63">
        <text>octanoyl-[ACP] + malonyl-[ACP] + H(+) = 3-oxodecanoyl-[ACP] + holo-[ACP] + CO2</text>
        <dbReference type="Rhea" id="RHEA:41852"/>
        <dbReference type="Rhea" id="RHEA-COMP:9623"/>
        <dbReference type="Rhea" id="RHEA-COMP:9636"/>
        <dbReference type="Rhea" id="RHEA-COMP:9637"/>
        <dbReference type="Rhea" id="RHEA-COMP:9685"/>
        <dbReference type="ChEBI" id="CHEBI:15378"/>
        <dbReference type="ChEBI" id="CHEBI:16526"/>
        <dbReference type="ChEBI" id="CHEBI:64479"/>
        <dbReference type="ChEBI" id="CHEBI:78449"/>
        <dbReference type="ChEBI" id="CHEBI:78463"/>
        <dbReference type="ChEBI" id="CHEBI:78464"/>
    </reaction>
    <physiologicalReaction direction="left-to-right" evidence="63">
        <dbReference type="Rhea" id="RHEA:41853"/>
    </physiologicalReaction>
</comment>
<evidence type="ECO:0000256" key="12">
    <source>
        <dbReference type="ARBA" id="ARBA00022799"/>
    </source>
</evidence>
<dbReference type="GO" id="GO:0019171">
    <property type="term" value="F:(3R)-hydroxyacyl-[acyl-carrier-protein] dehydratase activity"/>
    <property type="evidence" value="ECO:0007669"/>
    <property type="project" value="UniProtKB-EC"/>
</dbReference>
<comment type="catalytic activity">
    <reaction evidence="61">
        <text>butanoyl-[ACP] + malonyl-[ACP] + H(+) = 3-oxohexanoyl-[ACP] + holo-[ACP] + CO2</text>
        <dbReference type="Rhea" id="RHEA:41820"/>
        <dbReference type="Rhea" id="RHEA-COMP:9623"/>
        <dbReference type="Rhea" id="RHEA-COMP:9628"/>
        <dbReference type="Rhea" id="RHEA-COMP:9629"/>
        <dbReference type="Rhea" id="RHEA-COMP:9685"/>
        <dbReference type="ChEBI" id="CHEBI:15378"/>
        <dbReference type="ChEBI" id="CHEBI:16526"/>
        <dbReference type="ChEBI" id="CHEBI:64479"/>
        <dbReference type="ChEBI" id="CHEBI:78449"/>
        <dbReference type="ChEBI" id="CHEBI:78454"/>
        <dbReference type="ChEBI" id="CHEBI:78456"/>
    </reaction>
    <physiologicalReaction direction="left-to-right" evidence="61">
        <dbReference type="Rhea" id="RHEA:41821"/>
    </physiologicalReaction>
</comment>
<comment type="catalytic activity">
    <reaction evidence="35">
        <text>hexanoyl-[ACP] + malonyl-[ACP] + H(+) = 3-oxooctanoyl-[ACP] + holo-[ACP] + CO2</text>
        <dbReference type="Rhea" id="RHEA:41836"/>
        <dbReference type="Rhea" id="RHEA-COMP:9623"/>
        <dbReference type="Rhea" id="RHEA-COMP:9632"/>
        <dbReference type="Rhea" id="RHEA-COMP:9633"/>
        <dbReference type="Rhea" id="RHEA-COMP:9685"/>
        <dbReference type="ChEBI" id="CHEBI:15378"/>
        <dbReference type="ChEBI" id="CHEBI:16526"/>
        <dbReference type="ChEBI" id="CHEBI:64479"/>
        <dbReference type="ChEBI" id="CHEBI:78449"/>
        <dbReference type="ChEBI" id="CHEBI:78459"/>
        <dbReference type="ChEBI" id="CHEBI:78460"/>
    </reaction>
    <physiologicalReaction direction="left-to-right" evidence="35">
        <dbReference type="Rhea" id="RHEA:41837"/>
    </physiologicalReaction>
</comment>
<comment type="catalytic activity">
    <reaction evidence="47">
        <text>tetradecanoyl-[ACP] + H2O = tetradecanoate + holo-[ACP] + H(+)</text>
        <dbReference type="Rhea" id="RHEA:30123"/>
        <dbReference type="Rhea" id="RHEA-COMP:9648"/>
        <dbReference type="Rhea" id="RHEA-COMP:9685"/>
        <dbReference type="ChEBI" id="CHEBI:15377"/>
        <dbReference type="ChEBI" id="CHEBI:15378"/>
        <dbReference type="ChEBI" id="CHEBI:30807"/>
        <dbReference type="ChEBI" id="CHEBI:64479"/>
        <dbReference type="ChEBI" id="CHEBI:78477"/>
        <dbReference type="EC" id="3.1.2.14"/>
    </reaction>
    <physiologicalReaction direction="left-to-right" evidence="47">
        <dbReference type="Rhea" id="RHEA:30124"/>
    </physiologicalReaction>
</comment>
<dbReference type="Pfam" id="PF08659">
    <property type="entry name" value="KR"/>
    <property type="match status" value="1"/>
</dbReference>
<dbReference type="InterPro" id="IPR020841">
    <property type="entry name" value="PKS_Beta-ketoAc_synthase_dom"/>
</dbReference>
<feature type="compositionally biased region" description="Low complexity" evidence="65">
    <location>
        <begin position="2248"/>
        <end position="2259"/>
    </location>
</feature>
<evidence type="ECO:0000256" key="11">
    <source>
        <dbReference type="ARBA" id="ARBA00022679"/>
    </source>
</evidence>
<comment type="catalytic activity">
    <reaction evidence="33">
        <text>acetyl-CoA + n malonyl-CoA + 2n NADPH + 2n H(+) = a long-chain fatty acid + (n+1) CoA + n CO2 + 2n NADP(+).</text>
        <dbReference type="EC" id="2.3.1.85"/>
    </reaction>
</comment>
<keyword evidence="70" id="KW-1185">Reference proteome</keyword>
<dbReference type="SUPFAM" id="SSF47336">
    <property type="entry name" value="ACP-like"/>
    <property type="match status" value="1"/>
</dbReference>
<dbReference type="Gene3D" id="3.10.129.110">
    <property type="entry name" value="Polyketide synthase dehydratase"/>
    <property type="match status" value="1"/>
</dbReference>
<comment type="catalytic activity">
    <reaction evidence="39">
        <text>(2E)-butenoyl-[ACP] + NADPH + H(+) = butanoyl-[ACP] + NADP(+)</text>
        <dbReference type="Rhea" id="RHEA:41812"/>
        <dbReference type="Rhea" id="RHEA-COMP:9627"/>
        <dbReference type="Rhea" id="RHEA-COMP:9628"/>
        <dbReference type="ChEBI" id="CHEBI:15378"/>
        <dbReference type="ChEBI" id="CHEBI:57783"/>
        <dbReference type="ChEBI" id="CHEBI:58349"/>
        <dbReference type="ChEBI" id="CHEBI:78453"/>
        <dbReference type="ChEBI" id="CHEBI:78454"/>
    </reaction>
    <physiologicalReaction direction="left-to-right" evidence="39">
        <dbReference type="Rhea" id="RHEA:41813"/>
    </physiologicalReaction>
</comment>
<comment type="catalytic activity">
    <reaction evidence="51">
        <text>a 2,3-saturated acyl-[ACP] + NADP(+) = a (2E)-enoyl-[ACP] + NADPH + H(+)</text>
        <dbReference type="Rhea" id="RHEA:22564"/>
        <dbReference type="Rhea" id="RHEA-COMP:9925"/>
        <dbReference type="Rhea" id="RHEA-COMP:9926"/>
        <dbReference type="ChEBI" id="CHEBI:15378"/>
        <dbReference type="ChEBI" id="CHEBI:57783"/>
        <dbReference type="ChEBI" id="CHEBI:58349"/>
        <dbReference type="ChEBI" id="CHEBI:78784"/>
        <dbReference type="ChEBI" id="CHEBI:78785"/>
        <dbReference type="EC" id="1.3.1.39"/>
    </reaction>
    <physiologicalReaction direction="right-to-left" evidence="51">
        <dbReference type="Rhea" id="RHEA:22566"/>
    </physiologicalReaction>
</comment>
<comment type="catalytic activity">
    <reaction evidence="60">
        <text>3-oxooctanoyl-[ACP] + NADPH + H(+) = (3R)-hydroxyoctanoyl-[ACP] + NADP(+)</text>
        <dbReference type="Rhea" id="RHEA:41840"/>
        <dbReference type="Rhea" id="RHEA-COMP:9633"/>
        <dbReference type="Rhea" id="RHEA-COMP:9634"/>
        <dbReference type="ChEBI" id="CHEBI:15378"/>
        <dbReference type="ChEBI" id="CHEBI:57783"/>
        <dbReference type="ChEBI" id="CHEBI:58349"/>
        <dbReference type="ChEBI" id="CHEBI:78460"/>
        <dbReference type="ChEBI" id="CHEBI:78461"/>
    </reaction>
    <physiologicalReaction direction="left-to-right" evidence="60">
        <dbReference type="Rhea" id="RHEA:41841"/>
    </physiologicalReaction>
</comment>
<evidence type="ECO:0000256" key="28">
    <source>
        <dbReference type="ARBA" id="ARBA00023398"/>
    </source>
</evidence>
<dbReference type="InterPro" id="IPR020807">
    <property type="entry name" value="PKS_DH"/>
</dbReference>
<dbReference type="Gene3D" id="3.40.366.10">
    <property type="entry name" value="Malonyl-Coenzyme A Acyl Carrier Protein, domain 2"/>
    <property type="match status" value="1"/>
</dbReference>
<dbReference type="SMART" id="SM00827">
    <property type="entry name" value="PKS_AT"/>
    <property type="match status" value="1"/>
</dbReference>
<evidence type="ECO:0000313" key="70">
    <source>
        <dbReference type="Proteomes" id="UP001321473"/>
    </source>
</evidence>
<protein>
    <recommendedName>
        <fullName evidence="7">Fatty acid synthase</fullName>
        <ecNumber evidence="5">1.1.1.100</ecNumber>
        <ecNumber evidence="2">1.3.1.39</ecNumber>
        <ecNumber evidence="6">2.3.1.41</ecNumber>
        <ecNumber evidence="4">2.3.1.85</ecNumber>
        <ecNumber evidence="3">3.1.2.14</ecNumber>
    </recommendedName>
</protein>
<evidence type="ECO:0000256" key="13">
    <source>
        <dbReference type="ARBA" id="ARBA00022801"/>
    </source>
</evidence>
<comment type="catalytic activity">
    <reaction evidence="34">
        <text>3-oxooctadecanoyl-[ACP] + NADPH + H(+) = (3R)-hydroxyoctadecanoyl-[ACP] + NADP(+)</text>
        <dbReference type="Rhea" id="RHEA:41920"/>
        <dbReference type="Rhea" id="RHEA-COMP:9653"/>
        <dbReference type="Rhea" id="RHEA-COMP:9654"/>
        <dbReference type="ChEBI" id="CHEBI:15378"/>
        <dbReference type="ChEBI" id="CHEBI:57783"/>
        <dbReference type="ChEBI" id="CHEBI:58349"/>
        <dbReference type="ChEBI" id="CHEBI:78487"/>
        <dbReference type="ChEBI" id="CHEBI:78488"/>
    </reaction>
    <physiologicalReaction direction="left-to-right" evidence="34">
        <dbReference type="Rhea" id="RHEA:41921"/>
    </physiologicalReaction>
</comment>
<evidence type="ECO:0000256" key="6">
    <source>
        <dbReference type="ARBA" id="ARBA00013191"/>
    </source>
</evidence>
<proteinExistence type="predicted"/>
<evidence type="ECO:0000256" key="17">
    <source>
        <dbReference type="ARBA" id="ARBA00022990"/>
    </source>
</evidence>
<dbReference type="GO" id="GO:0004312">
    <property type="term" value="F:fatty acid synthase activity"/>
    <property type="evidence" value="ECO:0007669"/>
    <property type="project" value="UniProtKB-EC"/>
</dbReference>
<keyword evidence="11" id="KW-0808">Transferase</keyword>
<keyword evidence="10" id="KW-0597">Phosphoprotein</keyword>
<evidence type="ECO:0000256" key="64">
    <source>
        <dbReference type="PROSITE-ProRule" id="PRU01363"/>
    </source>
</evidence>
<evidence type="ECO:0000256" key="37">
    <source>
        <dbReference type="ARBA" id="ARBA00047440"/>
    </source>
</evidence>
<dbReference type="Proteomes" id="UP001321473">
    <property type="component" value="Unassembled WGS sequence"/>
</dbReference>
<keyword evidence="9" id="KW-0444">Lipid biosynthesis</keyword>
<evidence type="ECO:0000256" key="16">
    <source>
        <dbReference type="ARBA" id="ARBA00022898"/>
    </source>
</evidence>
<evidence type="ECO:0000256" key="18">
    <source>
        <dbReference type="ARBA" id="ARBA00023002"/>
    </source>
</evidence>
<dbReference type="Gene3D" id="3.30.70.3290">
    <property type="match status" value="1"/>
</dbReference>
<dbReference type="InterPro" id="IPR001031">
    <property type="entry name" value="Thioesterase"/>
</dbReference>
<dbReference type="Pfam" id="PF16197">
    <property type="entry name" value="KAsynt_C_assoc"/>
    <property type="match status" value="1"/>
</dbReference>
<feature type="active site" description="Proton donor; for dehydratase activity" evidence="64">
    <location>
        <position position="1066"/>
    </location>
</feature>
<comment type="catalytic activity">
    <reaction evidence="56">
        <text>decanoyl-[ACP] + malonyl-[ACP] + H(+) = 3-oxododecanoyl-[ACP] + holo-[ACP] + CO2</text>
        <dbReference type="Rhea" id="RHEA:41868"/>
        <dbReference type="Rhea" id="RHEA-COMP:9623"/>
        <dbReference type="Rhea" id="RHEA-COMP:9640"/>
        <dbReference type="Rhea" id="RHEA-COMP:9641"/>
        <dbReference type="Rhea" id="RHEA-COMP:9685"/>
        <dbReference type="ChEBI" id="CHEBI:15378"/>
        <dbReference type="ChEBI" id="CHEBI:16526"/>
        <dbReference type="ChEBI" id="CHEBI:64479"/>
        <dbReference type="ChEBI" id="CHEBI:78449"/>
        <dbReference type="ChEBI" id="CHEBI:78468"/>
        <dbReference type="ChEBI" id="CHEBI:78469"/>
    </reaction>
    <physiologicalReaction direction="left-to-right" evidence="56">
        <dbReference type="Rhea" id="RHEA:41869"/>
    </physiologicalReaction>
</comment>
<dbReference type="Pfam" id="PF21089">
    <property type="entry name" value="PKS_DH_N"/>
    <property type="match status" value="1"/>
</dbReference>
<evidence type="ECO:0000256" key="49">
    <source>
        <dbReference type="ARBA" id="ARBA00048506"/>
    </source>
</evidence>
<dbReference type="Pfam" id="PF00698">
    <property type="entry name" value="Acyl_transf_1"/>
    <property type="match status" value="1"/>
</dbReference>
<dbReference type="InterPro" id="IPR016036">
    <property type="entry name" value="Malonyl_transacylase_ACP-bd"/>
</dbReference>
<dbReference type="SMART" id="SM00822">
    <property type="entry name" value="PKS_KR"/>
    <property type="match status" value="1"/>
</dbReference>
<keyword evidence="16" id="KW-0663">Pyridoxal phosphate</keyword>
<evidence type="ECO:0000256" key="60">
    <source>
        <dbReference type="ARBA" id="ARBA00049422"/>
    </source>
</evidence>
<evidence type="ECO:0000256" key="55">
    <source>
        <dbReference type="ARBA" id="ARBA00049019"/>
    </source>
</evidence>
<dbReference type="InterPro" id="IPR032821">
    <property type="entry name" value="PKS_assoc"/>
</dbReference>
<evidence type="ECO:0000256" key="1">
    <source>
        <dbReference type="ARBA" id="ARBA00005189"/>
    </source>
</evidence>
<comment type="catalytic activity">
    <reaction evidence="46">
        <text>(2E)-dodecenoyl-[ACP] + NADPH + H(+) = dodecanoyl-[ACP] + NADP(+)</text>
        <dbReference type="Rhea" id="RHEA:41880"/>
        <dbReference type="Rhea" id="RHEA-COMP:9643"/>
        <dbReference type="Rhea" id="RHEA-COMP:9644"/>
        <dbReference type="ChEBI" id="CHEBI:15378"/>
        <dbReference type="ChEBI" id="CHEBI:57783"/>
        <dbReference type="ChEBI" id="CHEBI:58349"/>
        <dbReference type="ChEBI" id="CHEBI:65264"/>
        <dbReference type="ChEBI" id="CHEBI:78472"/>
    </reaction>
    <physiologicalReaction direction="left-to-right" evidence="46">
        <dbReference type="Rhea" id="RHEA:41881"/>
    </physiologicalReaction>
</comment>
<evidence type="ECO:0000256" key="8">
    <source>
        <dbReference type="ARBA" id="ARBA00022450"/>
    </source>
</evidence>
<dbReference type="InterPro" id="IPR049552">
    <property type="entry name" value="PKS_DH_N"/>
</dbReference>
<evidence type="ECO:0000256" key="30">
    <source>
        <dbReference type="ARBA" id="ARBA00023401"/>
    </source>
</evidence>
<dbReference type="GO" id="GO:0006633">
    <property type="term" value="P:fatty acid biosynthetic process"/>
    <property type="evidence" value="ECO:0007669"/>
    <property type="project" value="UniProtKB-KW"/>
</dbReference>